<feature type="chain" id="PRO_5046625198" evidence="1">
    <location>
        <begin position="25"/>
        <end position="255"/>
    </location>
</feature>
<dbReference type="Pfam" id="PF13568">
    <property type="entry name" value="OMP_b-brl_2"/>
    <property type="match status" value="1"/>
</dbReference>
<dbReference type="EMBL" id="JAJADR010000001">
    <property type="protein sequence ID" value="MCB2406408.1"/>
    <property type="molecule type" value="Genomic_DNA"/>
</dbReference>
<evidence type="ECO:0000313" key="4">
    <source>
        <dbReference type="Proteomes" id="UP001165296"/>
    </source>
</evidence>
<dbReference type="InterPro" id="IPR025665">
    <property type="entry name" value="Beta-barrel_OMP_2"/>
</dbReference>
<sequence>MNSKSLFGRLAVAALLLSSSFSVAQAQVRRPVYSNAPARPVYSAPVRSSSTATQGIQFGVRAGVNVSDWSGDAVQSVMDLAGYTNGAVTKEMKPGFHAGLYATIPLGPGFAIEPGISYSEKGAKLVGTLPWEQFDFLNARVTATSRMAYVDVPVLFKGYLTPGFYLFGGPQASFLVSNKVRVEAGALGFSAFKTDFDVKNQFRPVDFAVVGGLGYQFDSGFGLSAGYDFGLSSLDKNNTFDAQNRVIKASLNYSF</sequence>
<evidence type="ECO:0000313" key="3">
    <source>
        <dbReference type="EMBL" id="MCB2406408.1"/>
    </source>
</evidence>
<feature type="signal peptide" evidence="1">
    <location>
        <begin position="1"/>
        <end position="24"/>
    </location>
</feature>
<comment type="caution">
    <text evidence="3">The sequence shown here is derived from an EMBL/GenBank/DDBJ whole genome shotgun (WGS) entry which is preliminary data.</text>
</comment>
<gene>
    <name evidence="3" type="ORF">LGH74_00330</name>
</gene>
<dbReference type="InterPro" id="IPR011250">
    <property type="entry name" value="OMP/PagP_B-barrel"/>
</dbReference>
<protein>
    <submittedName>
        <fullName evidence="3">PorT family protein</fullName>
    </submittedName>
</protein>
<reference evidence="3" key="1">
    <citation type="submission" date="2021-10" db="EMBL/GenBank/DDBJ databases">
        <authorList>
            <person name="Dean J.D."/>
            <person name="Kim M.K."/>
            <person name="Newey C.N."/>
            <person name="Stoker T.S."/>
            <person name="Thompson D.W."/>
            <person name="Grose J.H."/>
        </authorList>
    </citation>
    <scope>NUCLEOTIDE SEQUENCE</scope>
    <source>
        <strain evidence="3">BT178</strain>
    </source>
</reference>
<organism evidence="3 4">
    <name type="scientific">Hymenobacter lucidus</name>
    <dbReference type="NCBI Taxonomy" id="2880930"/>
    <lineage>
        <taxon>Bacteria</taxon>
        <taxon>Pseudomonadati</taxon>
        <taxon>Bacteroidota</taxon>
        <taxon>Cytophagia</taxon>
        <taxon>Cytophagales</taxon>
        <taxon>Hymenobacteraceae</taxon>
        <taxon>Hymenobacter</taxon>
    </lineage>
</organism>
<proteinExistence type="predicted"/>
<accession>A0ABS8AK33</accession>
<name>A0ABS8AK33_9BACT</name>
<dbReference type="SUPFAM" id="SSF56925">
    <property type="entry name" value="OMPA-like"/>
    <property type="match status" value="1"/>
</dbReference>
<evidence type="ECO:0000256" key="1">
    <source>
        <dbReference type="SAM" id="SignalP"/>
    </source>
</evidence>
<dbReference type="Proteomes" id="UP001165296">
    <property type="component" value="Unassembled WGS sequence"/>
</dbReference>
<dbReference type="RefSeq" id="WP_226170227.1">
    <property type="nucleotide sequence ID" value="NZ_JAJADR010000001.1"/>
</dbReference>
<feature type="domain" description="Outer membrane protein beta-barrel" evidence="2">
    <location>
        <begin position="54"/>
        <end position="235"/>
    </location>
</feature>
<keyword evidence="1" id="KW-0732">Signal</keyword>
<evidence type="ECO:0000259" key="2">
    <source>
        <dbReference type="Pfam" id="PF13568"/>
    </source>
</evidence>
<keyword evidence="4" id="KW-1185">Reference proteome</keyword>